<comment type="caution">
    <text evidence="1">The sequence shown here is derived from an EMBL/GenBank/DDBJ whole genome shotgun (WGS) entry which is preliminary data.</text>
</comment>
<accession>A0ABN7WAG5</accession>
<reference evidence="1 2" key="1">
    <citation type="submission" date="2021-06" db="EMBL/GenBank/DDBJ databases">
        <authorList>
            <person name="Kallberg Y."/>
            <person name="Tangrot J."/>
            <person name="Rosling A."/>
        </authorList>
    </citation>
    <scope>NUCLEOTIDE SEQUENCE [LARGE SCALE GENOMIC DNA]</scope>
    <source>
        <strain evidence="1 2">120-4 pot B 10/14</strain>
    </source>
</reference>
<name>A0ABN7WAG5_GIGMA</name>
<evidence type="ECO:0000313" key="2">
    <source>
        <dbReference type="Proteomes" id="UP000789901"/>
    </source>
</evidence>
<protein>
    <submittedName>
        <fullName evidence="1">11036_t:CDS:1</fullName>
    </submittedName>
</protein>
<proteinExistence type="predicted"/>
<feature type="non-terminal residue" evidence="1">
    <location>
        <position position="555"/>
    </location>
</feature>
<keyword evidence="2" id="KW-1185">Reference proteome</keyword>
<evidence type="ECO:0000313" key="1">
    <source>
        <dbReference type="EMBL" id="CAG8823778.1"/>
    </source>
</evidence>
<dbReference type="Proteomes" id="UP000789901">
    <property type="component" value="Unassembled WGS sequence"/>
</dbReference>
<feature type="non-terminal residue" evidence="1">
    <location>
        <position position="1"/>
    </location>
</feature>
<dbReference type="EMBL" id="CAJVQB010036336">
    <property type="protein sequence ID" value="CAG8823778.1"/>
    <property type="molecule type" value="Genomic_DNA"/>
</dbReference>
<gene>
    <name evidence="1" type="ORF">GMARGA_LOCUS28421</name>
</gene>
<organism evidence="1 2">
    <name type="scientific">Gigaspora margarita</name>
    <dbReference type="NCBI Taxonomy" id="4874"/>
    <lineage>
        <taxon>Eukaryota</taxon>
        <taxon>Fungi</taxon>
        <taxon>Fungi incertae sedis</taxon>
        <taxon>Mucoromycota</taxon>
        <taxon>Glomeromycotina</taxon>
        <taxon>Glomeromycetes</taxon>
        <taxon>Diversisporales</taxon>
        <taxon>Gigasporaceae</taxon>
        <taxon>Gigaspora</taxon>
    </lineage>
</organism>
<sequence length="555" mass="64118">IKKYIEQASECGTIPSLSGFVRQNTDLVVRSPPKGTDFNSLDGTWKKRFMTTAEILNVKESVVLARVMMWEAPVRFRPGTISIDAPDWNSIIEMRHEERITVKRRINTYLMYENENEIIGNQLSKNQENHLASHKSNLQTEEFTTIDEKGINAVQKEPSPEIVDYDGLVSKSITLNDGYQTPPHQITSNTYINEISIDENILRISAQSLAKLDESKYFGDFIPHFIKYKESQKKDPFSCTNDDVMDIRGESGFSKFLSVDDYINLRLKNPKRKVEVPEVWRNIIEEYFKETTNDGTIKSMSDWINITKNLNILNENDSEDVIKIKEIESFAKPVPDISAPNTSEHHYWAEFGHRFFSRALQELVGLDWRAMEAPVHASKYRKNYGHKHIIDKVVDGKFADLLAWIEKTGEEIFVGEQAGPPTKRDLTKLATDSFKLYREMRDCLNFRILQAMGKGDMNYNNRIVFGVLGYLFEIKMLMMWKDGIYIYDEYGSLNIASKLNLISDMKAGIIKLLEFMMIIRTEVKNNVTAEYDNDSIQILKRKFDEITQTKPSPNK</sequence>